<organism evidence="2 3">
    <name type="scientific">Methylobacterium aquaticum</name>
    <dbReference type="NCBI Taxonomy" id="270351"/>
    <lineage>
        <taxon>Bacteria</taxon>
        <taxon>Pseudomonadati</taxon>
        <taxon>Pseudomonadota</taxon>
        <taxon>Alphaproteobacteria</taxon>
        <taxon>Hyphomicrobiales</taxon>
        <taxon>Methylobacteriaceae</taxon>
        <taxon>Methylobacterium</taxon>
    </lineage>
</organism>
<dbReference type="Proteomes" id="UP000035929">
    <property type="component" value="Unassembled WGS sequence"/>
</dbReference>
<dbReference type="EMBL" id="LABX01000069">
    <property type="protein sequence ID" value="KMO36455.1"/>
    <property type="molecule type" value="Genomic_DNA"/>
</dbReference>
<gene>
    <name evidence="2" type="ORF">VP06_09900</name>
</gene>
<dbReference type="AlphaFoldDB" id="A0A0J6SML6"/>
<reference evidence="2 3" key="1">
    <citation type="submission" date="2015-03" db="EMBL/GenBank/DDBJ databases">
        <title>Genome sequencing of Methylobacterium aquaticum DSM16371 type strain.</title>
        <authorList>
            <person name="Chaudhry V."/>
            <person name="Patil P.B."/>
        </authorList>
    </citation>
    <scope>NUCLEOTIDE SEQUENCE [LARGE SCALE GENOMIC DNA]</scope>
    <source>
        <strain evidence="2 3">DSM 16371</strain>
    </source>
</reference>
<proteinExistence type="predicted"/>
<dbReference type="OrthoDB" id="7997521at2"/>
<evidence type="ECO:0000313" key="2">
    <source>
        <dbReference type="EMBL" id="KMO36455.1"/>
    </source>
</evidence>
<evidence type="ECO:0000256" key="1">
    <source>
        <dbReference type="SAM" id="MobiDB-lite"/>
    </source>
</evidence>
<name>A0A0J6SML6_9HYPH</name>
<evidence type="ECO:0008006" key="4">
    <source>
        <dbReference type="Google" id="ProtNLM"/>
    </source>
</evidence>
<dbReference type="RefSeq" id="WP_048463598.1">
    <property type="nucleotide sequence ID" value="NZ_LABX01000069.1"/>
</dbReference>
<dbReference type="PATRIC" id="fig|270351.6.peg.6782"/>
<sequence length="99" mass="10953">MSKPTPAGLANLGDFKPSAPVPEEVSAVSRAAAAAHGFVERDPPKPIKRRRASEEPTVSFTMRIDVSDQNDFIQWCDEQRLPYREGFKRIMAAVRKGAV</sequence>
<comment type="caution">
    <text evidence="2">The sequence shown here is derived from an EMBL/GenBank/DDBJ whole genome shotgun (WGS) entry which is preliminary data.</text>
</comment>
<accession>A0A0J6SML6</accession>
<evidence type="ECO:0000313" key="3">
    <source>
        <dbReference type="Proteomes" id="UP000035929"/>
    </source>
</evidence>
<protein>
    <recommendedName>
        <fullName evidence="4">Stability/partitioning determinant</fullName>
    </recommendedName>
</protein>
<feature type="region of interest" description="Disordered" evidence="1">
    <location>
        <begin position="36"/>
        <end position="56"/>
    </location>
</feature>